<dbReference type="Pfam" id="PF02181">
    <property type="entry name" value="FH2"/>
    <property type="match status" value="1"/>
</dbReference>
<evidence type="ECO:0000313" key="7">
    <source>
        <dbReference type="Proteomes" id="UP000472274"/>
    </source>
</evidence>
<dbReference type="SMART" id="SM01140">
    <property type="entry name" value="Drf_GBD"/>
    <property type="match status" value="1"/>
</dbReference>
<dbReference type="GO" id="GO:0031267">
    <property type="term" value="F:small GTPase binding"/>
    <property type="evidence" value="ECO:0007669"/>
    <property type="project" value="InterPro"/>
</dbReference>
<dbReference type="InterPro" id="IPR015425">
    <property type="entry name" value="FH2_Formin"/>
</dbReference>
<feature type="coiled-coil region" evidence="1">
    <location>
        <begin position="612"/>
        <end position="639"/>
    </location>
</feature>
<dbReference type="Proteomes" id="UP000472274">
    <property type="component" value="Unplaced"/>
</dbReference>
<dbReference type="GO" id="GO:0030036">
    <property type="term" value="P:actin cytoskeleton organization"/>
    <property type="evidence" value="ECO:0007669"/>
    <property type="project" value="InterPro"/>
</dbReference>
<feature type="compositionally biased region" description="Basic and acidic residues" evidence="2">
    <location>
        <begin position="978"/>
        <end position="989"/>
    </location>
</feature>
<dbReference type="Pfam" id="PF06367">
    <property type="entry name" value="Drf_FH3"/>
    <property type="match status" value="1"/>
</dbReference>
<keyword evidence="1" id="KW-0175">Coiled coil</keyword>
<dbReference type="PROSITE" id="PS51231">
    <property type="entry name" value="DAD"/>
    <property type="match status" value="1"/>
</dbReference>
<dbReference type="AlphaFoldDB" id="A0A674IRM8"/>
<dbReference type="SMART" id="SM01139">
    <property type="entry name" value="Drf_FH3"/>
    <property type="match status" value="1"/>
</dbReference>
<proteinExistence type="predicted"/>
<organism evidence="6 7">
    <name type="scientific">Terrapene triunguis</name>
    <name type="common">Three-toed box turtle</name>
    <dbReference type="NCBI Taxonomy" id="2587831"/>
    <lineage>
        <taxon>Eukaryota</taxon>
        <taxon>Metazoa</taxon>
        <taxon>Chordata</taxon>
        <taxon>Craniata</taxon>
        <taxon>Vertebrata</taxon>
        <taxon>Euteleostomi</taxon>
        <taxon>Archelosauria</taxon>
        <taxon>Testudinata</taxon>
        <taxon>Testudines</taxon>
        <taxon>Cryptodira</taxon>
        <taxon>Durocryptodira</taxon>
        <taxon>Testudinoidea</taxon>
        <taxon>Emydidae</taxon>
        <taxon>Terrapene</taxon>
    </lineage>
</organism>
<accession>A0A674IRM8</accession>
<dbReference type="PANTHER" id="PTHR45725:SF7">
    <property type="entry name" value="DISHEVELED-ASSOCIATED ACTIVATOR OF MORPHOGENESIS 2"/>
    <property type="match status" value="1"/>
</dbReference>
<evidence type="ECO:0000313" key="6">
    <source>
        <dbReference type="Ensembl" id="ENSTMTP00000010838.1"/>
    </source>
</evidence>
<dbReference type="SUPFAM" id="SSF101447">
    <property type="entry name" value="Formin homology 2 domain (FH2 domain)"/>
    <property type="match status" value="1"/>
</dbReference>
<dbReference type="GO" id="GO:0003779">
    <property type="term" value="F:actin binding"/>
    <property type="evidence" value="ECO:0007669"/>
    <property type="project" value="InterPro"/>
</dbReference>
<evidence type="ECO:0000256" key="1">
    <source>
        <dbReference type="SAM" id="Coils"/>
    </source>
</evidence>
<feature type="region of interest" description="Disordered" evidence="2">
    <location>
        <begin position="469"/>
        <end position="496"/>
    </location>
</feature>
<dbReference type="InterPro" id="IPR014768">
    <property type="entry name" value="GBD/FH3_dom"/>
</dbReference>
<dbReference type="InterPro" id="IPR010472">
    <property type="entry name" value="FH3_dom"/>
</dbReference>
<feature type="domain" description="GBD/FH3" evidence="4">
    <location>
        <begin position="40"/>
        <end position="407"/>
    </location>
</feature>
<keyword evidence="7" id="KW-1185">Reference proteome</keyword>
<dbReference type="GO" id="GO:2000050">
    <property type="term" value="P:regulation of non-canonical Wnt signaling pathway"/>
    <property type="evidence" value="ECO:0007669"/>
    <property type="project" value="TreeGrafter"/>
</dbReference>
<evidence type="ECO:0000259" key="5">
    <source>
        <dbReference type="PROSITE" id="PS51444"/>
    </source>
</evidence>
<dbReference type="PROSITE" id="PS51444">
    <property type="entry name" value="FH2"/>
    <property type="match status" value="1"/>
</dbReference>
<dbReference type="SMART" id="SM00498">
    <property type="entry name" value="FH2"/>
    <property type="match status" value="1"/>
</dbReference>
<feature type="compositionally biased region" description="Pro residues" evidence="2">
    <location>
        <begin position="478"/>
        <end position="495"/>
    </location>
</feature>
<feature type="region of interest" description="Disordered" evidence="2">
    <location>
        <begin position="920"/>
        <end position="943"/>
    </location>
</feature>
<dbReference type="InterPro" id="IPR010473">
    <property type="entry name" value="GTPase-bd"/>
</dbReference>
<dbReference type="InterPro" id="IPR042201">
    <property type="entry name" value="FH2_Formin_sf"/>
</dbReference>
<feature type="domain" description="DAD" evidence="3">
    <location>
        <begin position="938"/>
        <end position="969"/>
    </location>
</feature>
<reference evidence="6" key="1">
    <citation type="submission" date="2025-08" db="UniProtKB">
        <authorList>
            <consortium name="Ensembl"/>
        </authorList>
    </citation>
    <scope>IDENTIFICATION</scope>
</reference>
<dbReference type="SUPFAM" id="SSF48371">
    <property type="entry name" value="ARM repeat"/>
    <property type="match status" value="1"/>
</dbReference>
<evidence type="ECO:0000256" key="2">
    <source>
        <dbReference type="SAM" id="MobiDB-lite"/>
    </source>
</evidence>
<dbReference type="FunFam" id="1.20.58.2220:FF:000002">
    <property type="entry name" value="Dishevelled associated activator of morphogenesis 1"/>
    <property type="match status" value="1"/>
</dbReference>
<name>A0A674IRM8_9SAUR</name>
<sequence>MAPRKRNRHALGFLCCFGGSDLPEINLKDNNPLQFLEFSVPIPPAEELNARFSELVDELDLTDKNREAMFALPPEKKWQIYCSKKKMQTLYAFDEEETEMRNKIVEDLKTALRTQPMRFVTRFIELDGLTCLLNFLKSMDYETSESRIHTSVIGCIKALMNNSQGRAHVLAHPESINIISQSLRTENIKTKIAVLEILGAVCLVPDGHKKVLQAMLHYQVYAAERTRFQTLLNELDRSMGRYRDEVNLKTAIMSFINAVLNAGAGEDNLEFRLHLRYEFLMLGIQPVIDKLRGHENATLDRHLDFFEMVRNEDDLELAKRFDGKSRWSKVRGMSSHLSSLPTLLGIVPYCHYKRNGGHFQQWQLLDRILQQIVLQDEKGDDPDIAPLDNFNVKNIIKMLVNENEVKQWRDQAEKFRKEHTELMSRLEKKERECEIKTQEKDEMMKTLNKMKDKLQKESLELHFSSHPLTHRRSGISFTPPPPPPPGGPPPPPGAPPFFSMGMMPPPTTIFSNSGTSLRKKSIPQPSHPLKSFNWAKLSEEKIHGTIWHEIDDLKAFRVLDLEDFEKMFSAYQRHQKEMGSTEDLYLSTRKVKELSVIDGRRAQNCVILLSKLKLSNDEIKRAILKMDEQEDLAKDMLEQLLKFVPEKSDIDLLEEHKHEIDRMARADRFLYEMSRIDHYQQRLQALFFKKKFPERLAECKPKVEAILLASKELTRSKRLKQLLEVVLAFGNYMNKGQRGSAYGFKVSSLNKIADTKSSIDRNITLLHYLIMIFEKNYTDILDMQSELQHLPEAAKVNLMELEKEVNNIKTGLKAVEVELDYQKRRMREAGDRFVPVMSDFITVASFSFSELDDLLNEARDKYAKALKHFGENEGKMQPDEFFGIFDTFLQSFTEAKQDLENMRKKKEEEERRARMEAMLKEQREKERRQKKAKAGSISEESGEFDDLVSALRSGEVFDKDLSKLKRNRKRSGNQGLETSRERAVTKLNY</sequence>
<dbReference type="PANTHER" id="PTHR45725">
    <property type="entry name" value="FORMIN HOMOLOGY 2 FAMILY MEMBER"/>
    <property type="match status" value="1"/>
</dbReference>
<dbReference type="InterPro" id="IPR016024">
    <property type="entry name" value="ARM-type_fold"/>
</dbReference>
<evidence type="ECO:0000259" key="3">
    <source>
        <dbReference type="PROSITE" id="PS51231"/>
    </source>
</evidence>
<dbReference type="GO" id="GO:0090263">
    <property type="term" value="P:positive regulation of canonical Wnt signaling pathway"/>
    <property type="evidence" value="ECO:0007669"/>
    <property type="project" value="TreeGrafter"/>
</dbReference>
<reference evidence="6" key="2">
    <citation type="submission" date="2025-09" db="UniProtKB">
        <authorList>
            <consortium name="Ensembl"/>
        </authorList>
    </citation>
    <scope>IDENTIFICATION</scope>
</reference>
<feature type="domain" description="FH2" evidence="5">
    <location>
        <begin position="519"/>
        <end position="918"/>
    </location>
</feature>
<feature type="coiled-coil region" evidence="1">
    <location>
        <begin position="398"/>
        <end position="460"/>
    </location>
</feature>
<evidence type="ECO:0000259" key="4">
    <source>
        <dbReference type="PROSITE" id="PS51232"/>
    </source>
</evidence>
<dbReference type="Gene3D" id="1.10.238.150">
    <property type="entry name" value="Formin, FH3 diaphanous domain"/>
    <property type="match status" value="1"/>
</dbReference>
<gene>
    <name evidence="6" type="primary">DAAM2</name>
</gene>
<dbReference type="Ensembl" id="ENSTMTT00000011200.1">
    <property type="protein sequence ID" value="ENSTMTP00000010838.1"/>
    <property type="gene ID" value="ENSTMTG00000007696.1"/>
</dbReference>
<dbReference type="InterPro" id="IPR051425">
    <property type="entry name" value="Formin_Homology"/>
</dbReference>
<dbReference type="FunFam" id="1.25.10.10:FF:000012">
    <property type="entry name" value="Dishevelled associated activator of morphogenesis 2"/>
    <property type="match status" value="1"/>
</dbReference>
<dbReference type="GO" id="GO:0048715">
    <property type="term" value="P:negative regulation of oligodendrocyte differentiation"/>
    <property type="evidence" value="ECO:0007669"/>
    <property type="project" value="TreeGrafter"/>
</dbReference>
<dbReference type="Gene3D" id="1.20.58.2220">
    <property type="entry name" value="Formin, FH2 domain"/>
    <property type="match status" value="1"/>
</dbReference>
<feature type="region of interest" description="Disordered" evidence="2">
    <location>
        <begin position="962"/>
        <end position="989"/>
    </location>
</feature>
<dbReference type="InterPro" id="IPR011989">
    <property type="entry name" value="ARM-like"/>
</dbReference>
<dbReference type="Gene3D" id="1.25.10.10">
    <property type="entry name" value="Leucine-rich Repeat Variant"/>
    <property type="match status" value="1"/>
</dbReference>
<dbReference type="PROSITE" id="PS51232">
    <property type="entry name" value="GBD_FH3"/>
    <property type="match status" value="1"/>
</dbReference>
<dbReference type="Pfam" id="PF06371">
    <property type="entry name" value="Drf_GBD"/>
    <property type="match status" value="2"/>
</dbReference>
<dbReference type="GeneTree" id="ENSGT00940000157801"/>
<dbReference type="InterPro" id="IPR014767">
    <property type="entry name" value="DAD_dom"/>
</dbReference>
<protein>
    <submittedName>
        <fullName evidence="6">Dishevelled associated activator of morphosis 2</fullName>
    </submittedName>
</protein>